<dbReference type="KEGG" id="yey:Y11_38121"/>
<accession>A0A0H3NVV7</accession>
<proteinExistence type="predicted"/>
<dbReference type="Proteomes" id="UP000008084">
    <property type="component" value="Chromosome"/>
</dbReference>
<dbReference type="GeneID" id="31411745"/>
<dbReference type="HOGENOM" id="CLU_2398931_0_0_6"/>
<dbReference type="PATRIC" id="fig|930944.6.peg.3793"/>
<gene>
    <name evidence="1" type="ordered locus">Y11_38121</name>
</gene>
<evidence type="ECO:0000313" key="2">
    <source>
        <dbReference type="Proteomes" id="UP000008084"/>
    </source>
</evidence>
<dbReference type="RefSeq" id="WP_005159065.1">
    <property type="nucleotide sequence ID" value="NC_017564.1"/>
</dbReference>
<reference evidence="1 2" key="1">
    <citation type="journal article" date="2011" name="J. Bacteriol.">
        <title>Complete genome sequence of Yersinia enterocolitica subsp. palearctica serogroup O:3.</title>
        <authorList>
            <person name="Batzilla J."/>
            <person name="Hoper D."/>
            <person name="Antonenka U."/>
            <person name="Heesemann J."/>
            <person name="Rakin A."/>
        </authorList>
    </citation>
    <scope>NUCLEOTIDE SEQUENCE [LARGE SCALE GENOMIC DNA]</scope>
    <source>
        <strain evidence="2">DSM 13030 / CIP 106945 / Y11</strain>
    </source>
</reference>
<evidence type="ECO:0000313" key="1">
    <source>
        <dbReference type="EMBL" id="CBY28718.1"/>
    </source>
</evidence>
<name>A0A0H3NVV7_YERE1</name>
<dbReference type="AlphaFoldDB" id="A0A0H3NVV7"/>
<protein>
    <submittedName>
        <fullName evidence="1">Colicin type 7 (Cja)</fullName>
    </submittedName>
</protein>
<sequence length="93" mass="10328">MPTVQAWAAPLFWGPWVNLEGHVGNSTVYTVSFDTESDTPSSFDVEIEYATESHLEQVFTMGPGNYQIKASGSGTDRIRFKSHSVGQVIRVNY</sequence>
<organism evidence="1 2">
    <name type="scientific">Yersinia enterocolitica subsp. palearctica serotype O:3 (strain DSM 13030 / CIP 106945 / Y11)</name>
    <dbReference type="NCBI Taxonomy" id="930944"/>
    <lineage>
        <taxon>Bacteria</taxon>
        <taxon>Pseudomonadati</taxon>
        <taxon>Pseudomonadota</taxon>
        <taxon>Gammaproteobacteria</taxon>
        <taxon>Enterobacterales</taxon>
        <taxon>Yersiniaceae</taxon>
        <taxon>Yersinia</taxon>
    </lineage>
</organism>
<dbReference type="EMBL" id="FR729477">
    <property type="protein sequence ID" value="CBY28718.1"/>
    <property type="molecule type" value="Genomic_DNA"/>
</dbReference>
<dbReference type="NCBIfam" id="NF041262">
    <property type="entry name" value="colicin_Z_Cterm"/>
    <property type="match status" value="1"/>
</dbReference>